<dbReference type="EMBL" id="CAJNJQ010001482">
    <property type="protein sequence ID" value="CAE7140101.1"/>
    <property type="molecule type" value="Genomic_DNA"/>
</dbReference>
<evidence type="ECO:0000313" key="3">
    <source>
        <dbReference type="Proteomes" id="UP000663827"/>
    </source>
</evidence>
<evidence type="ECO:0000313" key="2">
    <source>
        <dbReference type="EMBL" id="CAE7140101.1"/>
    </source>
</evidence>
<feature type="compositionally biased region" description="Polar residues" evidence="1">
    <location>
        <begin position="1"/>
        <end position="12"/>
    </location>
</feature>
<dbReference type="Proteomes" id="UP000663827">
    <property type="component" value="Unassembled WGS sequence"/>
</dbReference>
<feature type="compositionally biased region" description="Polar residues" evidence="1">
    <location>
        <begin position="85"/>
        <end position="97"/>
    </location>
</feature>
<dbReference type="AlphaFoldDB" id="A0A8H3HX19"/>
<evidence type="ECO:0000256" key="1">
    <source>
        <dbReference type="SAM" id="MobiDB-lite"/>
    </source>
</evidence>
<protein>
    <submittedName>
        <fullName evidence="2">Uncharacterized protein</fullName>
    </submittedName>
</protein>
<reference evidence="2" key="1">
    <citation type="submission" date="2021-01" db="EMBL/GenBank/DDBJ databases">
        <authorList>
            <person name="Kaushik A."/>
        </authorList>
    </citation>
    <scope>NUCLEOTIDE SEQUENCE</scope>
    <source>
        <strain evidence="2">AG5</strain>
    </source>
</reference>
<feature type="compositionally biased region" description="Basic and acidic residues" evidence="1">
    <location>
        <begin position="33"/>
        <end position="42"/>
    </location>
</feature>
<sequence>MTTTEATWQTSFSDERRQSVASFYPSPTSNPMSEKDGYESRRGSGISVVADTGRDQAQRERVKEKEAQVEDEDAGQTAPLIPQVLSASDTRNFSSLPLPSPADIPGLIPSAMPPPGERFDPHSHSFAEF</sequence>
<proteinExistence type="predicted"/>
<feature type="region of interest" description="Disordered" evidence="1">
    <location>
        <begin position="1"/>
        <end position="129"/>
    </location>
</feature>
<comment type="caution">
    <text evidence="2">The sequence shown here is derived from an EMBL/GenBank/DDBJ whole genome shotgun (WGS) entry which is preliminary data.</text>
</comment>
<feature type="compositionally biased region" description="Basic and acidic residues" evidence="1">
    <location>
        <begin position="52"/>
        <end position="68"/>
    </location>
</feature>
<name>A0A8H3HX19_9AGAM</name>
<organism evidence="2 3">
    <name type="scientific">Rhizoctonia solani</name>
    <dbReference type="NCBI Taxonomy" id="456999"/>
    <lineage>
        <taxon>Eukaryota</taxon>
        <taxon>Fungi</taxon>
        <taxon>Dikarya</taxon>
        <taxon>Basidiomycota</taxon>
        <taxon>Agaricomycotina</taxon>
        <taxon>Agaricomycetes</taxon>
        <taxon>Cantharellales</taxon>
        <taxon>Ceratobasidiaceae</taxon>
        <taxon>Rhizoctonia</taxon>
    </lineage>
</organism>
<gene>
    <name evidence="2" type="ORF">RDB_LOCUS74076</name>
</gene>
<accession>A0A8H3HX19</accession>
<feature type="compositionally biased region" description="Polar residues" evidence="1">
    <location>
        <begin position="19"/>
        <end position="32"/>
    </location>
</feature>
<feature type="compositionally biased region" description="Basic and acidic residues" evidence="1">
    <location>
        <begin position="117"/>
        <end position="129"/>
    </location>
</feature>